<sequence>MFGKNSLSIGCASRAVTAIDAPSTTPDRLARGSRPIPAICIAILMLLSLRCGRQDGVAAVSADLDDVTATVQPAVGDEHEAILRQASEDRVGLLEQRWRPMWTGETARRRGTCRRG</sequence>
<organism evidence="1">
    <name type="scientific">marine sediment metagenome</name>
    <dbReference type="NCBI Taxonomy" id="412755"/>
    <lineage>
        <taxon>unclassified sequences</taxon>
        <taxon>metagenomes</taxon>
        <taxon>ecological metagenomes</taxon>
    </lineage>
</organism>
<dbReference type="EMBL" id="LAZR01050787">
    <property type="protein sequence ID" value="KKK86565.1"/>
    <property type="molecule type" value="Genomic_DNA"/>
</dbReference>
<gene>
    <name evidence="1" type="ORF">LCGC14_2761970</name>
</gene>
<reference evidence="1" key="1">
    <citation type="journal article" date="2015" name="Nature">
        <title>Complex archaea that bridge the gap between prokaryotes and eukaryotes.</title>
        <authorList>
            <person name="Spang A."/>
            <person name="Saw J.H."/>
            <person name="Jorgensen S.L."/>
            <person name="Zaremba-Niedzwiedzka K."/>
            <person name="Martijn J."/>
            <person name="Lind A.E."/>
            <person name="van Eijk R."/>
            <person name="Schleper C."/>
            <person name="Guy L."/>
            <person name="Ettema T.J."/>
        </authorList>
    </citation>
    <scope>NUCLEOTIDE SEQUENCE</scope>
</reference>
<name>A0A0F8ZKK4_9ZZZZ</name>
<proteinExistence type="predicted"/>
<evidence type="ECO:0000313" key="1">
    <source>
        <dbReference type="EMBL" id="KKK86565.1"/>
    </source>
</evidence>
<dbReference type="AlphaFoldDB" id="A0A0F8ZKK4"/>
<protein>
    <submittedName>
        <fullName evidence="1">Uncharacterized protein</fullName>
    </submittedName>
</protein>
<comment type="caution">
    <text evidence="1">The sequence shown here is derived from an EMBL/GenBank/DDBJ whole genome shotgun (WGS) entry which is preliminary data.</text>
</comment>
<accession>A0A0F8ZKK4</accession>